<dbReference type="NCBIfam" id="TIGR01901">
    <property type="entry name" value="adhes_NPXG"/>
    <property type="match status" value="1"/>
</dbReference>
<sequence>MDNHTKLVPVSQRLLSYLICALIAGQPVFPAIAASVPASNATQMDKAGNGVPVVNIATPNGAGISHNTFIDYHVGKEGIILNNATGQLNPTQLGGLIQNNPNLKAGKEARGIINEVTGANRSQLQGYTEVAGKAANVIVANPYGITCNGCGFINTPNVTLTTGKPSFDVNGNLQQLNVTKGTITIEGQGLDASQTDALSVITRATEINAGIHAKDLKVVVGANRVAANGSATPLQGEGQAPVIAVDTGALGGMYANRIHLVSSEKGVGVNLGNLNAKQGDITLDTQGKLTVKNSLAGGSLMAKGESVTLSGEHKASGAVSVTSQNSLAIHDVQLASDGDISLSGKGKLIVTNSRITTAKNLNLTGKDLSVDATSRGDAGQDIHAAISGAANSQGQFIAGRDLNVSGGDLLNGGTLSAKGDANVMTKGSFKNQGSLLGERDVAIKSGELIQNGIISGKKNLALESGTLSTGTHSLTTSSGTLAIKADDAALEGNIDASGNLSIEANKLTTKSGAQLQTQSQLAITGKQVALNGTLAAKGALKVSSDSLTHSGKSNAASILLDARDITNSGTLVSPSLTLNTSRLVNSGLLEGNQALNLNARELENGESGTIYSEHNLTLDLPTFKNAGLVTVDGELLLSGDSLLNNGEINAARLVASTAQIANQKNGKLFADGLMTFTSNVLDNSGQIAARSVRINSHDVTNSGDIQGDDALSLTANSIINNGKLLTVGPLNLESATFNNLSSGVLLSAQDLTLNADTLTNAGLLQGKTLNLATGEWVNTGNALSEENATLAVSHTLVNQGKIIGQQGLYLIADELDNSGWLAATAVTFYGDLVNSGLIQGDESLFIDAASLQNQDSGQLLTGGALTLDSQTLVNRGVIQGNRVALSAQDWINQGSTQAMDALTARITASANNSGTLQSLHKLDLNAADILNSGSLAAEDLRLVSASLNNAGLLQGNNALVLDAGNISNLSTGKIISGGALNLVPGSFDNAGLLQVNDDFTLTGKNFNNEGIIAANNLLFTLSGVLTNEAQGQLLARDTARFHTESLFNRGVLAANSLELTNTRFTNSGVVQGNSAFQLETQTLDNQTSGQLLSDGELVLHSTASQNAGVWQGKAIHFDLASLTNTGTINGADGVYGQVKGELINVGQIYSLKNSVLNADRLSNSGKIIADSLSLNAGSLSNSGLWQGTSRLDATAGSLSLSQSGRVLSNGILTLNASDLNTAGTVQGAQISAQANSWQNSGSWLGIDSVQANIAGTLANTGDVLSQGNTQLNAKTLTNSGAILGEGDMQLKSDTLDNYGAVQGKNLSLNQGKITNKGTLIGLNSLSLEAMPGLALNNAGQMLAGGTLAINGGTVTNTGTWQGQRIVLNAQRLQNEGAIQSADALSLVLSDKLAAGKGSKITANGNAAIQALSLTNSGQWLAKNLTLRGNNLTNEGDISGVEGLTVALNGTFAQQQDKTLLSAGKLTLNAVSVENAGRIQATDLDIHSGTLTNSGRLQGDNTLALNLTGQLNNSAAGSILSRKNLTLATPDLLNYGLIQGGTTTRVDALQTARNDGTLISGTLLTFNGASLVNNGWLQASELVLNATATTNKGTLFAEQQGAGHL</sequence>
<dbReference type="Pfam" id="PF05594">
    <property type="entry name" value="Fil_haemagg"/>
    <property type="match status" value="9"/>
</dbReference>
<keyword evidence="10" id="KW-1185">Reference proteome</keyword>
<dbReference type="Pfam" id="PF05860">
    <property type="entry name" value="TPS"/>
    <property type="match status" value="1"/>
</dbReference>
<dbReference type="InterPro" id="IPR008638">
    <property type="entry name" value="FhaB/CdiA-like_TPS"/>
</dbReference>
<comment type="caution">
    <text evidence="9">The sequence shown here is derived from an EMBL/GenBank/DDBJ whole genome shotgun (WGS) entry which is preliminary data.</text>
</comment>
<evidence type="ECO:0000313" key="10">
    <source>
        <dbReference type="Proteomes" id="UP001223214"/>
    </source>
</evidence>
<dbReference type="Proteomes" id="UP001223214">
    <property type="component" value="Unassembled WGS sequence"/>
</dbReference>
<dbReference type="FunFam" id="2.160.20.10:FF:000048">
    <property type="entry name" value="tRNA nuclease CdiA"/>
    <property type="match status" value="1"/>
</dbReference>
<evidence type="ECO:0000256" key="7">
    <source>
        <dbReference type="SAM" id="SignalP"/>
    </source>
</evidence>
<dbReference type="SUPFAM" id="SSF51126">
    <property type="entry name" value="Pectin lyase-like"/>
    <property type="match status" value="1"/>
</dbReference>
<evidence type="ECO:0000259" key="8">
    <source>
        <dbReference type="SMART" id="SM00912"/>
    </source>
</evidence>
<dbReference type="InterPro" id="IPR011050">
    <property type="entry name" value="Pectin_lyase_fold/virulence"/>
</dbReference>
<evidence type="ECO:0000256" key="1">
    <source>
        <dbReference type="ARBA" id="ARBA00004219"/>
    </source>
</evidence>
<keyword evidence="2" id="KW-0800">Toxin</keyword>
<dbReference type="GO" id="GO:0004521">
    <property type="term" value="F:RNA endonuclease activity"/>
    <property type="evidence" value="ECO:0007669"/>
    <property type="project" value="UniProtKB-ARBA"/>
</dbReference>
<name>A0AAP4FW44_9ENTR</name>
<evidence type="ECO:0000256" key="2">
    <source>
        <dbReference type="ARBA" id="ARBA00022656"/>
    </source>
</evidence>
<dbReference type="InterPro" id="IPR012334">
    <property type="entry name" value="Pectin_lyas_fold"/>
</dbReference>
<keyword evidence="5" id="KW-0843">Virulence</keyword>
<evidence type="ECO:0000256" key="6">
    <source>
        <dbReference type="ARBA" id="ARBA00024043"/>
    </source>
</evidence>
<dbReference type="Gene3D" id="2.160.20.10">
    <property type="entry name" value="Single-stranded right-handed beta-helix, Pectin lyase-like"/>
    <property type="match status" value="1"/>
</dbReference>
<evidence type="ECO:0000256" key="3">
    <source>
        <dbReference type="ARBA" id="ARBA00022729"/>
    </source>
</evidence>
<protein>
    <submittedName>
        <fullName evidence="9">Filamentous hemagglutinin N-terminal domain-containing protein</fullName>
    </submittedName>
</protein>
<proteinExistence type="inferred from homology"/>
<evidence type="ECO:0000313" key="9">
    <source>
        <dbReference type="EMBL" id="MDK9362272.1"/>
    </source>
</evidence>
<accession>A0AAP4FW44</accession>
<reference evidence="9 10" key="1">
    <citation type="submission" date="2023-06" db="EMBL/GenBank/DDBJ databases">
        <title>Identification and characterization of antibiotic-resistant Gram-negative bacteria.</title>
        <authorList>
            <person name="Cho G.-S."/>
            <person name="Lee J."/>
            <person name="Tai E."/>
            <person name="Jeong S."/>
            <person name="Kim I."/>
            <person name="Kim B.-E."/>
            <person name="Jeong M.-I."/>
            <person name="Oh K.-K."/>
            <person name="Franz C.M.A.P."/>
        </authorList>
    </citation>
    <scope>NUCLEOTIDE SEQUENCE [LARGE SCALE GENOMIC DNA]</scope>
    <source>
        <strain evidence="9 10">V106_12</strain>
    </source>
</reference>
<feature type="domain" description="Filamentous haemagglutinin FhaB/tRNA nuclease CdiA-like TPS" evidence="8">
    <location>
        <begin position="48"/>
        <end position="170"/>
    </location>
</feature>
<comment type="similarity">
    <text evidence="6">In the N-terminal section; belongs to the CdiA toxin family.</text>
</comment>
<keyword evidence="4" id="KW-1266">Target cell cytoplasm</keyword>
<dbReference type="InterPro" id="IPR008619">
    <property type="entry name" value="Filamentous_hemagglutn_rpt"/>
</dbReference>
<organism evidence="9 10">
    <name type="scientific">Lelliottia wanjuensis</name>
    <dbReference type="NCBI Taxonomy" id="3050585"/>
    <lineage>
        <taxon>Bacteria</taxon>
        <taxon>Pseudomonadati</taxon>
        <taxon>Pseudomonadota</taxon>
        <taxon>Gammaproteobacteria</taxon>
        <taxon>Enterobacterales</taxon>
        <taxon>Enterobacteriaceae</taxon>
        <taxon>Lelliottia</taxon>
    </lineage>
</organism>
<keyword evidence="3 7" id="KW-0732">Signal</keyword>
<feature type="signal peptide" evidence="7">
    <location>
        <begin position="1"/>
        <end position="33"/>
    </location>
</feature>
<dbReference type="NCBIfam" id="TIGR01731">
    <property type="entry name" value="fil_hemag_20aa"/>
    <property type="match status" value="17"/>
</dbReference>
<dbReference type="SMART" id="SM00912">
    <property type="entry name" value="Haemagg_act"/>
    <property type="match status" value="1"/>
</dbReference>
<comment type="subcellular location">
    <subcellularLocation>
        <location evidence="1">Target cell</location>
        <location evidence="1">Target cell cytoplasm</location>
    </subcellularLocation>
</comment>
<evidence type="ECO:0000256" key="4">
    <source>
        <dbReference type="ARBA" id="ARBA00022913"/>
    </source>
</evidence>
<dbReference type="GO" id="GO:0090729">
    <property type="term" value="F:toxin activity"/>
    <property type="evidence" value="ECO:0007669"/>
    <property type="project" value="UniProtKB-KW"/>
</dbReference>
<feature type="chain" id="PRO_5042839430" evidence="7">
    <location>
        <begin position="34"/>
        <end position="1604"/>
    </location>
</feature>
<gene>
    <name evidence="9" type="ORF">QQF32_03530</name>
</gene>
<dbReference type="EMBL" id="JASSOM010000005">
    <property type="protein sequence ID" value="MDK9362272.1"/>
    <property type="molecule type" value="Genomic_DNA"/>
</dbReference>
<evidence type="ECO:0000256" key="5">
    <source>
        <dbReference type="ARBA" id="ARBA00023026"/>
    </source>
</evidence>
<dbReference type="InterPro" id="IPR010069">
    <property type="entry name" value="CdiA_FHA1_rpt"/>
</dbReference>
<dbReference type="GO" id="GO:0030430">
    <property type="term" value="C:host cell cytoplasm"/>
    <property type="evidence" value="ECO:0007669"/>
    <property type="project" value="UniProtKB-ARBA"/>
</dbReference>